<reference evidence="1 2" key="1">
    <citation type="journal article" date="2020" name="ISME J.">
        <title>Comparative genomics reveals insights into cyanobacterial evolution and habitat adaptation.</title>
        <authorList>
            <person name="Chen M.Y."/>
            <person name="Teng W.K."/>
            <person name="Zhao L."/>
            <person name="Hu C.X."/>
            <person name="Zhou Y.K."/>
            <person name="Han B.P."/>
            <person name="Song L.R."/>
            <person name="Shu W.S."/>
        </authorList>
    </citation>
    <scope>NUCLEOTIDE SEQUENCE [LARGE SCALE GENOMIC DNA]</scope>
    <source>
        <strain evidence="1 2">FACHB-391</strain>
    </source>
</reference>
<sequence length="220" mass="23502">MNRIATKIALSVLGAAGISFLSWTPARAVIFVEPIVTTVNEDIFQTREPRTLGPDILPGQIIEYGVPDRANNLINGTGNDIGSFVFDLQTLFYTNPDADPSFANEPVQWGDVDGDGRIGFSSTPGLEDIFTNVTIEGNILTYSGGVIRDGDIFYNLFSTQPNLTPGGGIIPAIPAEQENKDGPIRVGASYTAIPESTNVLGVLIFGALGVAFKLKRSLHC</sequence>
<keyword evidence="2" id="KW-1185">Reference proteome</keyword>
<dbReference type="EMBL" id="JACJTE010000019">
    <property type="protein sequence ID" value="MBD2562481.1"/>
    <property type="molecule type" value="Genomic_DNA"/>
</dbReference>
<evidence type="ECO:0000313" key="2">
    <source>
        <dbReference type="Proteomes" id="UP000604661"/>
    </source>
</evidence>
<comment type="caution">
    <text evidence="1">The sequence shown here is derived from an EMBL/GenBank/DDBJ whole genome shotgun (WGS) entry which is preliminary data.</text>
</comment>
<evidence type="ECO:0008006" key="3">
    <source>
        <dbReference type="Google" id="ProtNLM"/>
    </source>
</evidence>
<accession>A0ABR8F0R9</accession>
<gene>
    <name evidence="1" type="ORF">H6G95_18055</name>
</gene>
<protein>
    <recommendedName>
        <fullName evidence="3">PEP-CTERM sorting domain-containing protein</fullName>
    </recommendedName>
</protein>
<name>A0ABR8F0R9_NOSLI</name>
<dbReference type="Proteomes" id="UP000604661">
    <property type="component" value="Unassembled WGS sequence"/>
</dbReference>
<organism evidence="1 2">
    <name type="scientific">Nostoc linckia FACHB-391</name>
    <dbReference type="NCBI Taxonomy" id="2692906"/>
    <lineage>
        <taxon>Bacteria</taxon>
        <taxon>Bacillati</taxon>
        <taxon>Cyanobacteriota</taxon>
        <taxon>Cyanophyceae</taxon>
        <taxon>Nostocales</taxon>
        <taxon>Nostocaceae</taxon>
        <taxon>Nostoc</taxon>
    </lineage>
</organism>
<dbReference type="RefSeq" id="WP_190894725.1">
    <property type="nucleotide sequence ID" value="NZ_JACJTE010000019.1"/>
</dbReference>
<proteinExistence type="predicted"/>
<evidence type="ECO:0000313" key="1">
    <source>
        <dbReference type="EMBL" id="MBD2562481.1"/>
    </source>
</evidence>